<feature type="compositionally biased region" description="Basic and acidic residues" evidence="2">
    <location>
        <begin position="336"/>
        <end position="357"/>
    </location>
</feature>
<organism evidence="3 4">
    <name type="scientific">Cercospora beticola</name>
    <name type="common">Sugarbeet leaf spot fungus</name>
    <dbReference type="NCBI Taxonomy" id="122368"/>
    <lineage>
        <taxon>Eukaryota</taxon>
        <taxon>Fungi</taxon>
        <taxon>Dikarya</taxon>
        <taxon>Ascomycota</taxon>
        <taxon>Pezizomycotina</taxon>
        <taxon>Dothideomycetes</taxon>
        <taxon>Dothideomycetidae</taxon>
        <taxon>Mycosphaerellales</taxon>
        <taxon>Mycosphaerellaceae</taxon>
        <taxon>Cercospora</taxon>
    </lineage>
</organism>
<dbReference type="GeneID" id="90644247"/>
<feature type="region of interest" description="Disordered" evidence="2">
    <location>
        <begin position="324"/>
        <end position="357"/>
    </location>
</feature>
<feature type="coiled-coil region" evidence="1">
    <location>
        <begin position="194"/>
        <end position="221"/>
    </location>
</feature>
<keyword evidence="4" id="KW-1185">Reference proteome</keyword>
<dbReference type="SUPFAM" id="SSF57997">
    <property type="entry name" value="Tropomyosin"/>
    <property type="match status" value="1"/>
</dbReference>
<evidence type="ECO:0000313" key="4">
    <source>
        <dbReference type="Proteomes" id="UP001302367"/>
    </source>
</evidence>
<evidence type="ECO:0000313" key="3">
    <source>
        <dbReference type="EMBL" id="WPB01734.1"/>
    </source>
</evidence>
<dbReference type="EMBL" id="CP134187">
    <property type="protein sequence ID" value="WPB01734.1"/>
    <property type="molecule type" value="Genomic_DNA"/>
</dbReference>
<feature type="region of interest" description="Disordered" evidence="2">
    <location>
        <begin position="1"/>
        <end position="61"/>
    </location>
</feature>
<sequence length="430" mass="48157">MAERHSTRIRKPTEKARKASKSPTNAARQSATLPPTPRATSTPKSILKGRSPKKRIAAATIPKRVTVSAPLPPPSRISSLQPPRPLEWPSAYLWTPLPQTPLTPLSLDPIARRARRLLQLLKQRYDFHLHALQPAKEKVTVYRNSVNVLQEELWKLEDVRVESLYDLGVTERRLTNIGGTRGLDRRIRKSHRRVEVAEEGMERAERVLRMAERRLDEMEGEWYDLLFASGDEPDGEKIFAATAQDGLADDGSDLGEDADIDSILALMVIPLAAKIQLGSNLEHRAYVDNLSNQLKATQAKMGQLQRELEAAREEVRILFPQPSESEVCKRRGTNSSRRDPSGPREDGTDDEEQKRKERLSFPRVARLVGALISMREREQELGVLLSNAEDLERSLDAELCKRAVMGTDGSMRSPASTVGMLSPSTPITPL</sequence>
<evidence type="ECO:0000256" key="2">
    <source>
        <dbReference type="SAM" id="MobiDB-lite"/>
    </source>
</evidence>
<dbReference type="RefSeq" id="XP_065458847.1">
    <property type="nucleotide sequence ID" value="XM_065602775.1"/>
</dbReference>
<feature type="compositionally biased region" description="Polar residues" evidence="2">
    <location>
        <begin position="21"/>
        <end position="44"/>
    </location>
</feature>
<protein>
    <recommendedName>
        <fullName evidence="5">Kinetochore protein fta7</fullName>
    </recommendedName>
</protein>
<dbReference type="Proteomes" id="UP001302367">
    <property type="component" value="Chromosome 4"/>
</dbReference>
<reference evidence="3 4" key="1">
    <citation type="submission" date="2023-09" db="EMBL/GenBank/DDBJ databases">
        <title>Complete-Gapless Cercospora beticola genome.</title>
        <authorList>
            <person name="Wyatt N.A."/>
            <person name="Spanner R.E."/>
            <person name="Bolton M.D."/>
        </authorList>
    </citation>
    <scope>NUCLEOTIDE SEQUENCE [LARGE SCALE GENOMIC DNA]</scope>
    <source>
        <strain evidence="3">Cb09-40</strain>
    </source>
</reference>
<evidence type="ECO:0000256" key="1">
    <source>
        <dbReference type="SAM" id="Coils"/>
    </source>
</evidence>
<accession>A0ABZ0NQA5</accession>
<evidence type="ECO:0008006" key="5">
    <source>
        <dbReference type="Google" id="ProtNLM"/>
    </source>
</evidence>
<feature type="coiled-coil region" evidence="1">
    <location>
        <begin position="287"/>
        <end position="314"/>
    </location>
</feature>
<proteinExistence type="predicted"/>
<feature type="compositionally biased region" description="Basic and acidic residues" evidence="2">
    <location>
        <begin position="1"/>
        <end position="17"/>
    </location>
</feature>
<feature type="region of interest" description="Disordered" evidence="2">
    <location>
        <begin position="411"/>
        <end position="430"/>
    </location>
</feature>
<gene>
    <name evidence="3" type="ORF">RHO25_006365</name>
</gene>
<keyword evidence="1" id="KW-0175">Coiled coil</keyword>
<name>A0ABZ0NQA5_CERBT</name>